<dbReference type="PANTHER" id="PTHR30269:SF32">
    <property type="entry name" value="MEMBRANE TRANSPORTER PROTEIN-RELATED"/>
    <property type="match status" value="1"/>
</dbReference>
<evidence type="ECO:0000313" key="9">
    <source>
        <dbReference type="EMBL" id="GFE66412.1"/>
    </source>
</evidence>
<name>A0A6N6JMI9_9RHOB</name>
<protein>
    <recommendedName>
        <fullName evidence="8">Probable membrane transporter protein</fullName>
    </recommendedName>
</protein>
<organism evidence="9 10">
    <name type="scientific">Litoreibacter roseus</name>
    <dbReference type="NCBI Taxonomy" id="2601869"/>
    <lineage>
        <taxon>Bacteria</taxon>
        <taxon>Pseudomonadati</taxon>
        <taxon>Pseudomonadota</taxon>
        <taxon>Alphaproteobacteria</taxon>
        <taxon>Rhodobacterales</taxon>
        <taxon>Roseobacteraceae</taxon>
        <taxon>Litoreibacter</taxon>
    </lineage>
</organism>
<feature type="transmembrane region" description="Helical" evidence="8">
    <location>
        <begin position="202"/>
        <end position="220"/>
    </location>
</feature>
<evidence type="ECO:0000256" key="8">
    <source>
        <dbReference type="RuleBase" id="RU363041"/>
    </source>
</evidence>
<dbReference type="InterPro" id="IPR002781">
    <property type="entry name" value="TM_pro_TauE-like"/>
</dbReference>
<evidence type="ECO:0000256" key="6">
    <source>
        <dbReference type="ARBA" id="ARBA00022989"/>
    </source>
</evidence>
<feature type="transmembrane region" description="Helical" evidence="8">
    <location>
        <begin position="258"/>
        <end position="276"/>
    </location>
</feature>
<evidence type="ECO:0000256" key="1">
    <source>
        <dbReference type="ARBA" id="ARBA00004651"/>
    </source>
</evidence>
<dbReference type="PANTHER" id="PTHR30269">
    <property type="entry name" value="TRANSMEMBRANE PROTEIN YFCA"/>
    <property type="match status" value="1"/>
</dbReference>
<dbReference type="Pfam" id="PF01925">
    <property type="entry name" value="TauE"/>
    <property type="match status" value="1"/>
</dbReference>
<keyword evidence="10" id="KW-1185">Reference proteome</keyword>
<keyword evidence="4 8" id="KW-1003">Cell membrane</keyword>
<evidence type="ECO:0000256" key="7">
    <source>
        <dbReference type="ARBA" id="ARBA00023136"/>
    </source>
</evidence>
<feature type="transmembrane region" description="Helical" evidence="8">
    <location>
        <begin position="226"/>
        <end position="246"/>
    </location>
</feature>
<dbReference type="EMBL" id="BLJE01000004">
    <property type="protein sequence ID" value="GFE66412.1"/>
    <property type="molecule type" value="Genomic_DNA"/>
</dbReference>
<dbReference type="GO" id="GO:0005886">
    <property type="term" value="C:plasma membrane"/>
    <property type="evidence" value="ECO:0007669"/>
    <property type="project" value="UniProtKB-SubCell"/>
</dbReference>
<feature type="transmembrane region" description="Helical" evidence="8">
    <location>
        <begin position="104"/>
        <end position="122"/>
    </location>
</feature>
<dbReference type="Proteomes" id="UP000436822">
    <property type="component" value="Unassembled WGS sequence"/>
</dbReference>
<accession>A0A6N6JMI9</accession>
<keyword evidence="7 8" id="KW-0472">Membrane</keyword>
<reference evidence="9 10" key="1">
    <citation type="submission" date="2019-12" db="EMBL/GenBank/DDBJ databases">
        <title>Litoreibacter badius sp. nov., a novel bacteriochlorophyll a-containing bacterium in the genus Litoreibacter.</title>
        <authorList>
            <person name="Kanamuro M."/>
            <person name="Takabe Y."/>
            <person name="Mori K."/>
            <person name="Takaichi S."/>
            <person name="Hanada S."/>
        </authorList>
    </citation>
    <scope>NUCLEOTIDE SEQUENCE [LARGE SCALE GENOMIC DNA]</scope>
    <source>
        <strain evidence="9 10">K6</strain>
    </source>
</reference>
<dbReference type="InterPro" id="IPR052017">
    <property type="entry name" value="TSUP"/>
</dbReference>
<keyword evidence="6 8" id="KW-1133">Transmembrane helix</keyword>
<comment type="similarity">
    <text evidence="2 8">Belongs to the 4-toluene sulfonate uptake permease (TSUP) (TC 2.A.102) family.</text>
</comment>
<feature type="transmembrane region" description="Helical" evidence="8">
    <location>
        <begin position="128"/>
        <end position="148"/>
    </location>
</feature>
<gene>
    <name evidence="9" type="ORF">KIN_34860</name>
</gene>
<comment type="subcellular location">
    <subcellularLocation>
        <location evidence="1 8">Cell membrane</location>
        <topology evidence="1 8">Multi-pass membrane protein</topology>
    </subcellularLocation>
</comment>
<keyword evidence="5 8" id="KW-0812">Transmembrane</keyword>
<proteinExistence type="inferred from homology"/>
<keyword evidence="3" id="KW-0813">Transport</keyword>
<feature type="transmembrane region" description="Helical" evidence="8">
    <location>
        <begin position="71"/>
        <end position="92"/>
    </location>
</feature>
<sequence>MSQRKIAFFGQSENTFNRQLGFMESYLVLSYGAVVGAVCVMFIGGFLKGATGFGMPMIVVSGMSFLTDPKMIVASLVLPLLVTNLIQIARGGLRTALSVLREHWRYILLVCIGVIVSSQFIMYVESRMMYLLLGGPIVALSFVQLLGVRCQISDQSSKGFETVASLTSGVLGGLAGSWGPPTVLYLLAVNTPKAKQMIVQGVIYGCGSVVLLVGHLQSGLLTEKTLGLSAFFVIPAILGMAFGFRFGDRMNHEIYRKTTLALLLLIGANLVGRGATF</sequence>
<comment type="caution">
    <text evidence="9">The sequence shown here is derived from an EMBL/GenBank/DDBJ whole genome shotgun (WGS) entry which is preliminary data.</text>
</comment>
<evidence type="ECO:0000256" key="2">
    <source>
        <dbReference type="ARBA" id="ARBA00009142"/>
    </source>
</evidence>
<evidence type="ECO:0000256" key="4">
    <source>
        <dbReference type="ARBA" id="ARBA00022475"/>
    </source>
</evidence>
<dbReference type="AlphaFoldDB" id="A0A6N6JMI9"/>
<evidence type="ECO:0000256" key="5">
    <source>
        <dbReference type="ARBA" id="ARBA00022692"/>
    </source>
</evidence>
<evidence type="ECO:0000256" key="3">
    <source>
        <dbReference type="ARBA" id="ARBA00022448"/>
    </source>
</evidence>
<evidence type="ECO:0000313" key="10">
    <source>
        <dbReference type="Proteomes" id="UP000436822"/>
    </source>
</evidence>
<feature type="transmembrane region" description="Helical" evidence="8">
    <location>
        <begin position="26"/>
        <end position="47"/>
    </location>
</feature>